<dbReference type="OrthoDB" id="2626999at2759"/>
<feature type="compositionally biased region" description="Low complexity" evidence="1">
    <location>
        <begin position="1"/>
        <end position="20"/>
    </location>
</feature>
<name>A0A9P7JHA6_9AGAM</name>
<dbReference type="EMBL" id="JABBWG010000005">
    <property type="protein sequence ID" value="KAG1822448.1"/>
    <property type="molecule type" value="Genomic_DNA"/>
</dbReference>
<evidence type="ECO:0000313" key="2">
    <source>
        <dbReference type="EMBL" id="KAG1822448.1"/>
    </source>
</evidence>
<sequence length="472" mass="51713">MAPSSSPPKCSSPLASSSPPTATNGPALQIHKFSMTAPRKTLGNSGCQKHTIPYSLFQGGICDEDSIPPTKKFKTLQTMWNQTSVPSPDVAILVNKCMLKLSHITCWAITTRMWYQHLCSHELDLMKSILGDEQDLAQAHLKVVDVQIGSIRNTLQDVGVGVIGKNGCRFDPGDNGPWCKSSSDDSDSDKPRPAPLVLQAGSHWENLHWLEAYNKPHGFEEVTICATSSKCAVDQIFIISSSFFPHPMNAIDPSHLRVPDTLKAFSTKQAALIGDYLEIQGRLSSYHHIIITIIESHNEGFCTSSPHVTYGGSSRHSDSASVVSTSLTSAAGANSSMDPDRKRFKDFNSNEQVALMWAKRCMILNSAMTTGWLRNITTAEKRAVNDYIVEIINQANLKFGCGKVSNLMHYPYTDEQDAVNEAMLLALSSATHGPVMEAHMLNVHRRGIALHCLMGLEAPTSVISHLPMEEDL</sequence>
<proteinExistence type="predicted"/>
<protein>
    <submittedName>
        <fullName evidence="2">Uncharacterized protein</fullName>
    </submittedName>
</protein>
<accession>A0A9P7JHA6</accession>
<evidence type="ECO:0000256" key="1">
    <source>
        <dbReference type="SAM" id="MobiDB-lite"/>
    </source>
</evidence>
<feature type="region of interest" description="Disordered" evidence="1">
    <location>
        <begin position="1"/>
        <end position="22"/>
    </location>
</feature>
<keyword evidence="3" id="KW-1185">Reference proteome</keyword>
<dbReference type="AlphaFoldDB" id="A0A9P7JHA6"/>
<organism evidence="2 3">
    <name type="scientific">Suillus subaureus</name>
    <dbReference type="NCBI Taxonomy" id="48587"/>
    <lineage>
        <taxon>Eukaryota</taxon>
        <taxon>Fungi</taxon>
        <taxon>Dikarya</taxon>
        <taxon>Basidiomycota</taxon>
        <taxon>Agaricomycotina</taxon>
        <taxon>Agaricomycetes</taxon>
        <taxon>Agaricomycetidae</taxon>
        <taxon>Boletales</taxon>
        <taxon>Suillineae</taxon>
        <taxon>Suillaceae</taxon>
        <taxon>Suillus</taxon>
    </lineage>
</organism>
<comment type="caution">
    <text evidence="2">The sequence shown here is derived from an EMBL/GenBank/DDBJ whole genome shotgun (WGS) entry which is preliminary data.</text>
</comment>
<reference evidence="2" key="1">
    <citation type="journal article" date="2020" name="New Phytol.">
        <title>Comparative genomics reveals dynamic genome evolution in host specialist ectomycorrhizal fungi.</title>
        <authorList>
            <person name="Lofgren L.A."/>
            <person name="Nguyen N.H."/>
            <person name="Vilgalys R."/>
            <person name="Ruytinx J."/>
            <person name="Liao H.L."/>
            <person name="Branco S."/>
            <person name="Kuo A."/>
            <person name="LaButti K."/>
            <person name="Lipzen A."/>
            <person name="Andreopoulos W."/>
            <person name="Pangilinan J."/>
            <person name="Riley R."/>
            <person name="Hundley H."/>
            <person name="Na H."/>
            <person name="Barry K."/>
            <person name="Grigoriev I.V."/>
            <person name="Stajich J.E."/>
            <person name="Kennedy P.G."/>
        </authorList>
    </citation>
    <scope>NUCLEOTIDE SEQUENCE</scope>
    <source>
        <strain evidence="2">MN1</strain>
    </source>
</reference>
<evidence type="ECO:0000313" key="3">
    <source>
        <dbReference type="Proteomes" id="UP000807769"/>
    </source>
</evidence>
<dbReference type="GeneID" id="64626490"/>
<gene>
    <name evidence="2" type="ORF">BJ212DRAFT_1296511</name>
</gene>
<dbReference type="Proteomes" id="UP000807769">
    <property type="component" value="Unassembled WGS sequence"/>
</dbReference>
<dbReference type="RefSeq" id="XP_041196854.1">
    <property type="nucleotide sequence ID" value="XM_041332473.1"/>
</dbReference>